<keyword evidence="3" id="KW-1185">Reference proteome</keyword>
<organism evidence="2 3">
    <name type="scientific">Trematosphaeria pertusa</name>
    <dbReference type="NCBI Taxonomy" id="390896"/>
    <lineage>
        <taxon>Eukaryota</taxon>
        <taxon>Fungi</taxon>
        <taxon>Dikarya</taxon>
        <taxon>Ascomycota</taxon>
        <taxon>Pezizomycotina</taxon>
        <taxon>Dothideomycetes</taxon>
        <taxon>Pleosporomycetidae</taxon>
        <taxon>Pleosporales</taxon>
        <taxon>Massarineae</taxon>
        <taxon>Trematosphaeriaceae</taxon>
        <taxon>Trematosphaeria</taxon>
    </lineage>
</organism>
<evidence type="ECO:0000256" key="1">
    <source>
        <dbReference type="SAM" id="MobiDB-lite"/>
    </source>
</evidence>
<reference evidence="2" key="1">
    <citation type="journal article" date="2020" name="Stud. Mycol.">
        <title>101 Dothideomycetes genomes: a test case for predicting lifestyles and emergence of pathogens.</title>
        <authorList>
            <person name="Haridas S."/>
            <person name="Albert R."/>
            <person name="Binder M."/>
            <person name="Bloem J."/>
            <person name="Labutti K."/>
            <person name="Salamov A."/>
            <person name="Andreopoulos B."/>
            <person name="Baker S."/>
            <person name="Barry K."/>
            <person name="Bills G."/>
            <person name="Bluhm B."/>
            <person name="Cannon C."/>
            <person name="Castanera R."/>
            <person name="Culley D."/>
            <person name="Daum C."/>
            <person name="Ezra D."/>
            <person name="Gonzalez J."/>
            <person name="Henrissat B."/>
            <person name="Kuo A."/>
            <person name="Liang C."/>
            <person name="Lipzen A."/>
            <person name="Lutzoni F."/>
            <person name="Magnuson J."/>
            <person name="Mondo S."/>
            <person name="Nolan M."/>
            <person name="Ohm R."/>
            <person name="Pangilinan J."/>
            <person name="Park H.-J."/>
            <person name="Ramirez L."/>
            <person name="Alfaro M."/>
            <person name="Sun H."/>
            <person name="Tritt A."/>
            <person name="Yoshinaga Y."/>
            <person name="Zwiers L.-H."/>
            <person name="Turgeon B."/>
            <person name="Goodwin S."/>
            <person name="Spatafora J."/>
            <person name="Crous P."/>
            <person name="Grigoriev I."/>
        </authorList>
    </citation>
    <scope>NUCLEOTIDE SEQUENCE</scope>
    <source>
        <strain evidence="2">CBS 122368</strain>
    </source>
</reference>
<name>A0A6A6I661_9PLEO</name>
<proteinExistence type="predicted"/>
<dbReference type="GeneID" id="54589626"/>
<dbReference type="AlphaFoldDB" id="A0A6A6I661"/>
<protein>
    <submittedName>
        <fullName evidence="2">Uncharacterized protein</fullName>
    </submittedName>
</protein>
<accession>A0A6A6I661</accession>
<dbReference type="Proteomes" id="UP000800094">
    <property type="component" value="Unassembled WGS sequence"/>
</dbReference>
<sequence>MGGGGGGGGGRGSAASYLVYVLCLIWKRSIFAAYREAAAGIKASATMTTPGRDAAVVARQCRSSTRAGPTARERPTLQHFSEPLLCAHDVSAIAGSIPAPSPWPPGAVSPIFVCIRLIQPHPARKRCRSASCSSVSCARDRGERLSRDVTPITMILSVQGRTADTHDCRHDVRADSWKVGRARTMNGASPMQLRRAGLALVLVSHRRDSIFGFPAQPTWLTVTADLFPLLLHAPVVGRYYKTMIHGCAANQRQPGNQRPLHPQISTTHRADLGGVRNLKRICTDTAGPSAVSSCARWHATTSKRYPSPFTTVQTTQMIEISKTPAEALWPSGVANTVFRIFLPGYPRACPVGQLSLSSTTSWLLWLEACEGYSHSQPSPRFTPPTTLAPPALNAAIRLCYTIPYLPGIHLTVGAASLPNHQLRPHDKRPFDPYPNPGSQPCAA</sequence>
<gene>
    <name evidence="2" type="ORF">BU26DRAFT_74369</name>
</gene>
<feature type="region of interest" description="Disordered" evidence="1">
    <location>
        <begin position="421"/>
        <end position="443"/>
    </location>
</feature>
<evidence type="ECO:0000313" key="2">
    <source>
        <dbReference type="EMBL" id="KAF2245719.1"/>
    </source>
</evidence>
<evidence type="ECO:0000313" key="3">
    <source>
        <dbReference type="Proteomes" id="UP000800094"/>
    </source>
</evidence>
<dbReference type="RefSeq" id="XP_033680723.1">
    <property type="nucleotide sequence ID" value="XM_033836296.1"/>
</dbReference>
<dbReference type="EMBL" id="ML987200">
    <property type="protein sequence ID" value="KAF2245719.1"/>
    <property type="molecule type" value="Genomic_DNA"/>
</dbReference>